<dbReference type="RefSeq" id="WP_086891792.1">
    <property type="nucleotide sequence ID" value="NZ_CP021252.1"/>
</dbReference>
<sequence>MTPPQQHPSAALSFRTWLADLDQTQLATLIAHRSDVLNPLPPAIAPLATRLTLRTSLALALSHCDAALLAAAEDIAERGGELEEVAVTKPAATSQLLKRGLAFTTSADATNPDTVGLAPGLMQALPTEWSLLHQSTTAPEEVAALPEDEARILQTLVTSGGVGTTRDAAPDADPTRPIPRLLAKGILTRVDSRTVRLPRAARRALEGHTPELIPLEPSGRAGTPNPNSKANDAGTAAGLQVVRELEQLIDALGAHPIELLKDKTVGVRPQAHLAKELSITETELRRLVCLGFAARLLSRGEPKGLEGNFLAPTQGAREWLDATLADKWSVLIDAWQHSVWQPWEEGRLLDPESAKDRLPRHRATAMDIYAHSATPLSKEEFWEELRFRFPLFATHTKSVTIDALVDEAEWLGLIALGQATQALLDPAATHSLTPDTVDYFIIQGDLTVLVPGPLEAASHHRLSDLADLESPGLASLYRITESTLRRGLDVGMTAEDITAFFAAHSEVPQALEFLINDVSRRHGTLRSGPALAYLRSEDPALLEIAVRVVPELRLIAPTVAISQLRVGPLLEKLREHGMAPAAEDENGASLSVALEPYALPTPAARKAAKPSADPVSVAAALLASGETTPAAADETSLDILHAAARSGRRVTIVYADKNGNPKNRTVKPLSVAGGQVDAAGSDGSMIRFPLHRITSVHLV</sequence>
<gene>
    <name evidence="3" type="ORF">CBE89_09665</name>
</gene>
<name>A0A2Z2IYH2_CORST</name>
<feature type="region of interest" description="Disordered" evidence="1">
    <location>
        <begin position="201"/>
        <end position="233"/>
    </location>
</feature>
<dbReference type="KEGG" id="cstr:CBE89_09665"/>
<dbReference type="EMBL" id="CP021252">
    <property type="protein sequence ID" value="ART21736.1"/>
    <property type="molecule type" value="Genomic_DNA"/>
</dbReference>
<evidence type="ECO:0000313" key="4">
    <source>
        <dbReference type="Proteomes" id="UP000250197"/>
    </source>
</evidence>
<dbReference type="Proteomes" id="UP000250197">
    <property type="component" value="Chromosome"/>
</dbReference>
<reference evidence="3 4" key="1">
    <citation type="submission" date="2017-05" db="EMBL/GenBank/DDBJ databases">
        <title>Complete genome sequence of Corynebacterium striatum KC-Na-1 isolated from Neophocaena asiaeorientalis in Korea.</title>
        <authorList>
            <person name="Kim J.H."/>
            <person name="Lee K."/>
        </authorList>
    </citation>
    <scope>NUCLEOTIDE SEQUENCE [LARGE SCALE GENOMIC DNA]</scope>
    <source>
        <strain evidence="3 4">KC-Na-01</strain>
    </source>
</reference>
<accession>A0A2Z2IYH2</accession>
<evidence type="ECO:0000256" key="1">
    <source>
        <dbReference type="SAM" id="MobiDB-lite"/>
    </source>
</evidence>
<dbReference type="PROSITE" id="PS52050">
    <property type="entry name" value="WYL"/>
    <property type="match status" value="1"/>
</dbReference>
<feature type="domain" description="Helicase XPB/Ssl2 N-terminal" evidence="2">
    <location>
        <begin position="440"/>
        <end position="547"/>
    </location>
</feature>
<evidence type="ECO:0000313" key="3">
    <source>
        <dbReference type="EMBL" id="ART21736.1"/>
    </source>
</evidence>
<dbReference type="Pfam" id="PF13625">
    <property type="entry name" value="Helicase_C_3"/>
    <property type="match status" value="1"/>
</dbReference>
<protein>
    <recommendedName>
        <fullName evidence="2">Helicase XPB/Ssl2 N-terminal domain-containing protein</fullName>
    </recommendedName>
</protein>
<dbReference type="AlphaFoldDB" id="A0A2Z2IYH2"/>
<dbReference type="InterPro" id="IPR032830">
    <property type="entry name" value="XPB/Ssl2_N"/>
</dbReference>
<organism evidence="3 4">
    <name type="scientific">Corynebacterium striatum</name>
    <dbReference type="NCBI Taxonomy" id="43770"/>
    <lineage>
        <taxon>Bacteria</taxon>
        <taxon>Bacillati</taxon>
        <taxon>Actinomycetota</taxon>
        <taxon>Actinomycetes</taxon>
        <taxon>Mycobacteriales</taxon>
        <taxon>Corynebacteriaceae</taxon>
        <taxon>Corynebacterium</taxon>
    </lineage>
</organism>
<proteinExistence type="predicted"/>
<evidence type="ECO:0000259" key="2">
    <source>
        <dbReference type="Pfam" id="PF13625"/>
    </source>
</evidence>